<organism evidence="2 3">
    <name type="scientific">Pseudovibrio ascidiaceicola</name>
    <dbReference type="NCBI Taxonomy" id="285279"/>
    <lineage>
        <taxon>Bacteria</taxon>
        <taxon>Pseudomonadati</taxon>
        <taxon>Pseudomonadota</taxon>
        <taxon>Alphaproteobacteria</taxon>
        <taxon>Hyphomicrobiales</taxon>
        <taxon>Stappiaceae</taxon>
        <taxon>Pseudovibrio</taxon>
    </lineage>
</organism>
<dbReference type="SMART" id="SM00860">
    <property type="entry name" value="SMI1_KNR4"/>
    <property type="match status" value="1"/>
</dbReference>
<dbReference type="RefSeq" id="WP_063292568.1">
    <property type="nucleotide sequence ID" value="NZ_FOSK01000010.1"/>
</dbReference>
<dbReference type="SUPFAM" id="SSF160631">
    <property type="entry name" value="SMI1/KNR4-like"/>
    <property type="match status" value="1"/>
</dbReference>
<keyword evidence="3" id="KW-1185">Reference proteome</keyword>
<name>A0A1I4CU45_9HYPH</name>
<evidence type="ECO:0000313" key="2">
    <source>
        <dbReference type="EMBL" id="SFK84130.1"/>
    </source>
</evidence>
<dbReference type="Gene3D" id="3.40.1580.10">
    <property type="entry name" value="SMI1/KNR4-like"/>
    <property type="match status" value="1"/>
</dbReference>
<proteinExistence type="predicted"/>
<reference evidence="2 3" key="1">
    <citation type="submission" date="2016-10" db="EMBL/GenBank/DDBJ databases">
        <authorList>
            <person name="Varghese N."/>
            <person name="Submissions S."/>
        </authorList>
    </citation>
    <scope>NUCLEOTIDE SEQUENCE [LARGE SCALE GENOMIC DNA]</scope>
    <source>
        <strain evidence="2 3">DSM 16392</strain>
    </source>
</reference>
<evidence type="ECO:0000313" key="3">
    <source>
        <dbReference type="Proteomes" id="UP000199598"/>
    </source>
</evidence>
<protein>
    <submittedName>
        <fullName evidence="2">SMI1 / KNR4 family (SUKH-1)</fullName>
    </submittedName>
</protein>
<dbReference type="Pfam" id="PF09346">
    <property type="entry name" value="SMI1_KNR4"/>
    <property type="match status" value="1"/>
</dbReference>
<dbReference type="EMBL" id="FOSK01000010">
    <property type="protein sequence ID" value="SFK84130.1"/>
    <property type="molecule type" value="Genomic_DNA"/>
</dbReference>
<evidence type="ECO:0000259" key="1">
    <source>
        <dbReference type="SMART" id="SM00860"/>
    </source>
</evidence>
<accession>A0A1I4CU45</accession>
<gene>
    <name evidence="2" type="ORF">SAMN04488518_1108</name>
</gene>
<sequence length="154" mass="17063">MAKAVILDASTGLDEAALASLEKKLGFALPADYRSFLSQHNGGRPVPECFSFLDDDGPYSDSLVDWFLSVGTDDPSDLLDYCSMYVEDERVPSHMLPIAHDPFGNLILLSLSGDDAGAIYFWDHENEGDADYSNLNYIGKNLDHFLERLFSFQG</sequence>
<dbReference type="InterPro" id="IPR037883">
    <property type="entry name" value="Knr4/Smi1-like_sf"/>
</dbReference>
<dbReference type="Proteomes" id="UP000199598">
    <property type="component" value="Unassembled WGS sequence"/>
</dbReference>
<comment type="caution">
    <text evidence="2">The sequence shown here is derived from an EMBL/GenBank/DDBJ whole genome shotgun (WGS) entry which is preliminary data.</text>
</comment>
<dbReference type="InterPro" id="IPR018958">
    <property type="entry name" value="Knr4/Smi1-like_dom"/>
</dbReference>
<feature type="domain" description="Knr4/Smi1-like" evidence="1">
    <location>
        <begin position="12"/>
        <end position="148"/>
    </location>
</feature>